<dbReference type="InterPro" id="IPR015422">
    <property type="entry name" value="PyrdxlP-dep_Trfase_small"/>
</dbReference>
<dbReference type="FunFam" id="3.40.640.10:FF:000033">
    <property type="entry name" value="Aspartate aminotransferase"/>
    <property type="match status" value="1"/>
</dbReference>
<keyword evidence="11" id="KW-1185">Reference proteome</keyword>
<dbReference type="RefSeq" id="WP_120117840.1">
    <property type="nucleotide sequence ID" value="NZ_BORI01000008.1"/>
</dbReference>
<gene>
    <name evidence="9" type="ORF">D5F11_019285</name>
    <name evidence="8" type="ORF">J6TS1_15210</name>
</gene>
<proteinExistence type="inferred from homology"/>
<evidence type="ECO:0000259" key="7">
    <source>
        <dbReference type="Pfam" id="PF00155"/>
    </source>
</evidence>
<evidence type="ECO:0000313" key="8">
    <source>
        <dbReference type="EMBL" id="GIN95651.1"/>
    </source>
</evidence>
<evidence type="ECO:0000313" key="11">
    <source>
        <dbReference type="Proteomes" id="UP000680670"/>
    </source>
</evidence>
<evidence type="ECO:0000256" key="6">
    <source>
        <dbReference type="RuleBase" id="RU000481"/>
    </source>
</evidence>
<dbReference type="NCBIfam" id="NF005817">
    <property type="entry name" value="PRK07683.1"/>
    <property type="match status" value="1"/>
</dbReference>
<reference evidence="9 10" key="1">
    <citation type="submission" date="2018-12" db="EMBL/GenBank/DDBJ databases">
        <authorList>
            <person name="Sun L."/>
            <person name="Chen Z."/>
        </authorList>
    </citation>
    <scope>NUCLEOTIDE SEQUENCE [LARGE SCALE GENOMIC DNA]</scope>
    <source>
        <strain evidence="9 10">LMG 29736</strain>
    </source>
</reference>
<dbReference type="GO" id="GO:0030170">
    <property type="term" value="F:pyridoxal phosphate binding"/>
    <property type="evidence" value="ECO:0007669"/>
    <property type="project" value="InterPro"/>
</dbReference>
<dbReference type="Gene3D" id="3.90.1150.10">
    <property type="entry name" value="Aspartate Aminotransferase, domain 1"/>
    <property type="match status" value="1"/>
</dbReference>
<organism evidence="9 10">
    <name type="scientific">Siminovitchia terrae</name>
    <name type="common">Bacillus terrae</name>
    <dbReference type="NCBI Taxonomy" id="1914933"/>
    <lineage>
        <taxon>Bacteria</taxon>
        <taxon>Bacillati</taxon>
        <taxon>Bacillota</taxon>
        <taxon>Bacilli</taxon>
        <taxon>Bacillales</taxon>
        <taxon>Bacillaceae</taxon>
        <taxon>Siminovitchia</taxon>
    </lineage>
</organism>
<comment type="similarity">
    <text evidence="2 6">Belongs to the class-I pyridoxal-phosphate-dependent aminotransferase family.</text>
</comment>
<evidence type="ECO:0000256" key="3">
    <source>
        <dbReference type="ARBA" id="ARBA00022576"/>
    </source>
</evidence>
<dbReference type="PANTHER" id="PTHR46383">
    <property type="entry name" value="ASPARTATE AMINOTRANSFERASE"/>
    <property type="match status" value="1"/>
</dbReference>
<evidence type="ECO:0000256" key="2">
    <source>
        <dbReference type="ARBA" id="ARBA00007441"/>
    </source>
</evidence>
<dbReference type="OrthoDB" id="9802328at2"/>
<dbReference type="GO" id="GO:0006520">
    <property type="term" value="P:amino acid metabolic process"/>
    <property type="evidence" value="ECO:0007669"/>
    <property type="project" value="InterPro"/>
</dbReference>
<evidence type="ECO:0000313" key="10">
    <source>
        <dbReference type="Proteomes" id="UP000287296"/>
    </source>
</evidence>
<dbReference type="EC" id="2.6.1.-" evidence="6"/>
<keyword evidence="5" id="KW-0663">Pyridoxal phosphate</keyword>
<sequence length="387" mass="43821">MEFLLSKKVKNVEIPTLRKFFNMLADYPEVINLTVGLPDFLTPAHIKEAGKEAIDHNKTTYTNQAGILELRKAASDYGRIKYGLDYDPQSEIIITNGASEALDISFRTILEEGSEVLLPAPVYPGYEALVTLSGAVPVFMDTSPYDFKVTPELLEKHITDKTRCLVLTNPSNPTGVLLNEEELKDIAAYIEDKDIFVITDEIYSELTYGNHFVSFATLPHMRDRTIAINGLSKSHAMTGWRVGFTYAPSYLTEQMEKVHYFNTVCASTISQYGALKALTDGIDDAIEMKNEYERRKEYTYMRLRDMGLETVHPEGAFYMFPSIKHLKMNSYDFAVKMIDEGKVGVVPGNAFSKFGEGYVRISYAYSMEHLEKGLDRMEAFITKIDNR</sequence>
<dbReference type="EMBL" id="QYTW02000024">
    <property type="protein sequence ID" value="RST58092.1"/>
    <property type="molecule type" value="Genomic_DNA"/>
</dbReference>
<dbReference type="InterPro" id="IPR004838">
    <property type="entry name" value="NHTrfase_class1_PyrdxlP-BS"/>
</dbReference>
<dbReference type="AlphaFoldDB" id="A0A429X3Y6"/>
<comment type="cofactor">
    <cofactor evidence="1 6">
        <name>pyridoxal 5'-phosphate</name>
        <dbReference type="ChEBI" id="CHEBI:597326"/>
    </cofactor>
</comment>
<dbReference type="InterPro" id="IPR015424">
    <property type="entry name" value="PyrdxlP-dep_Trfase"/>
</dbReference>
<evidence type="ECO:0000256" key="4">
    <source>
        <dbReference type="ARBA" id="ARBA00022679"/>
    </source>
</evidence>
<protein>
    <recommendedName>
        <fullName evidence="6">Aminotransferase</fullName>
        <ecNumber evidence="6">2.6.1.-</ecNumber>
    </recommendedName>
</protein>
<evidence type="ECO:0000313" key="9">
    <source>
        <dbReference type="EMBL" id="RST58092.1"/>
    </source>
</evidence>
<keyword evidence="3 6" id="KW-0032">Aminotransferase</keyword>
<dbReference type="PROSITE" id="PS00105">
    <property type="entry name" value="AA_TRANSFER_CLASS_1"/>
    <property type="match status" value="1"/>
</dbReference>
<dbReference type="InterPro" id="IPR050596">
    <property type="entry name" value="AspAT/PAT-like"/>
</dbReference>
<name>A0A429X3Y6_SIMTE</name>
<accession>A0A429X3Y6</accession>
<dbReference type="PRINTS" id="PR00753">
    <property type="entry name" value="ACCSYNTHASE"/>
</dbReference>
<feature type="domain" description="Aminotransferase class I/classII large" evidence="7">
    <location>
        <begin position="29"/>
        <end position="376"/>
    </location>
</feature>
<dbReference type="PANTHER" id="PTHR46383:SF4">
    <property type="entry name" value="AMINOTRANSFERASE"/>
    <property type="match status" value="1"/>
</dbReference>
<evidence type="ECO:0000256" key="5">
    <source>
        <dbReference type="ARBA" id="ARBA00022898"/>
    </source>
</evidence>
<comment type="caution">
    <text evidence="9">The sequence shown here is derived from an EMBL/GenBank/DDBJ whole genome shotgun (WGS) entry which is preliminary data.</text>
</comment>
<dbReference type="Pfam" id="PF00155">
    <property type="entry name" value="Aminotran_1_2"/>
    <property type="match status" value="1"/>
</dbReference>
<dbReference type="Proteomes" id="UP000287296">
    <property type="component" value="Unassembled WGS sequence"/>
</dbReference>
<dbReference type="InterPro" id="IPR004839">
    <property type="entry name" value="Aminotransferase_I/II_large"/>
</dbReference>
<dbReference type="GO" id="GO:0008483">
    <property type="term" value="F:transaminase activity"/>
    <property type="evidence" value="ECO:0007669"/>
    <property type="project" value="UniProtKB-KW"/>
</dbReference>
<dbReference type="InterPro" id="IPR015421">
    <property type="entry name" value="PyrdxlP-dep_Trfase_major"/>
</dbReference>
<dbReference type="Gene3D" id="3.40.640.10">
    <property type="entry name" value="Type I PLP-dependent aspartate aminotransferase-like (Major domain)"/>
    <property type="match status" value="1"/>
</dbReference>
<reference evidence="8 11" key="2">
    <citation type="submission" date="2021-03" db="EMBL/GenBank/DDBJ databases">
        <title>Antimicrobial resistance genes in bacteria isolated from Japanese honey, and their potential for conferring macrolide and lincosamide resistance in the American foulbrood pathogen Paenibacillus larvae.</title>
        <authorList>
            <person name="Okamoto M."/>
            <person name="Kumagai M."/>
            <person name="Kanamori H."/>
            <person name="Takamatsu D."/>
        </authorList>
    </citation>
    <scope>NUCLEOTIDE SEQUENCE [LARGE SCALE GENOMIC DNA]</scope>
    <source>
        <strain evidence="8 11">J6TS1</strain>
    </source>
</reference>
<dbReference type="EMBL" id="BORJ01000003">
    <property type="protein sequence ID" value="GIN95651.1"/>
    <property type="molecule type" value="Genomic_DNA"/>
</dbReference>
<dbReference type="SUPFAM" id="SSF53383">
    <property type="entry name" value="PLP-dependent transferases"/>
    <property type="match status" value="1"/>
</dbReference>
<evidence type="ECO:0000256" key="1">
    <source>
        <dbReference type="ARBA" id="ARBA00001933"/>
    </source>
</evidence>
<dbReference type="Proteomes" id="UP000680670">
    <property type="component" value="Unassembled WGS sequence"/>
</dbReference>
<keyword evidence="4 6" id="KW-0808">Transferase</keyword>
<dbReference type="CDD" id="cd00609">
    <property type="entry name" value="AAT_like"/>
    <property type="match status" value="1"/>
</dbReference>